<dbReference type="SUPFAM" id="SSF81606">
    <property type="entry name" value="PP2C-like"/>
    <property type="match status" value="1"/>
</dbReference>
<accession>A0A7S2LPV9</accession>
<proteinExistence type="predicted"/>
<sequence>MKTRKLTDKDKMLIIASDGVFEFLPSQTVVDMCSEHDDPLEACKYVVQTSKDEWLKRETRTDDITMICVFIDELDPDAANGEIQEGAFGLSEEEIAQASGD</sequence>
<evidence type="ECO:0000313" key="2">
    <source>
        <dbReference type="EMBL" id="CAD9612815.1"/>
    </source>
</evidence>
<evidence type="ECO:0000259" key="1">
    <source>
        <dbReference type="PROSITE" id="PS51746"/>
    </source>
</evidence>
<name>A0A7S2LPV9_9STRA</name>
<dbReference type="Gene3D" id="3.60.40.10">
    <property type="entry name" value="PPM-type phosphatase domain"/>
    <property type="match status" value="1"/>
</dbReference>
<feature type="domain" description="PPM-type phosphatase" evidence="1">
    <location>
        <begin position="1"/>
        <end position="71"/>
    </location>
</feature>
<reference evidence="2" key="1">
    <citation type="submission" date="2021-01" db="EMBL/GenBank/DDBJ databases">
        <authorList>
            <person name="Corre E."/>
            <person name="Pelletier E."/>
            <person name="Niang G."/>
            <person name="Scheremetjew M."/>
            <person name="Finn R."/>
            <person name="Kale V."/>
            <person name="Holt S."/>
            <person name="Cochrane G."/>
            <person name="Meng A."/>
            <person name="Brown T."/>
            <person name="Cohen L."/>
        </authorList>
    </citation>
    <scope>NUCLEOTIDE SEQUENCE</scope>
    <source>
        <strain evidence="2">B650</strain>
    </source>
</reference>
<dbReference type="Pfam" id="PF00481">
    <property type="entry name" value="PP2C"/>
    <property type="match status" value="1"/>
</dbReference>
<protein>
    <recommendedName>
        <fullName evidence="1">PPM-type phosphatase domain-containing protein</fullName>
    </recommendedName>
</protein>
<dbReference type="EMBL" id="HBGY01032865">
    <property type="protein sequence ID" value="CAD9612815.1"/>
    <property type="molecule type" value="Transcribed_RNA"/>
</dbReference>
<dbReference type="InterPro" id="IPR001932">
    <property type="entry name" value="PPM-type_phosphatase-like_dom"/>
</dbReference>
<organism evidence="2">
    <name type="scientific">Leptocylindrus danicus</name>
    <dbReference type="NCBI Taxonomy" id="163516"/>
    <lineage>
        <taxon>Eukaryota</taxon>
        <taxon>Sar</taxon>
        <taxon>Stramenopiles</taxon>
        <taxon>Ochrophyta</taxon>
        <taxon>Bacillariophyta</taxon>
        <taxon>Coscinodiscophyceae</taxon>
        <taxon>Chaetocerotophycidae</taxon>
        <taxon>Leptocylindrales</taxon>
        <taxon>Leptocylindraceae</taxon>
        <taxon>Leptocylindrus</taxon>
    </lineage>
</organism>
<dbReference type="AlphaFoldDB" id="A0A7S2LPV9"/>
<gene>
    <name evidence="2" type="ORF">LDAN0321_LOCUS20583</name>
</gene>
<dbReference type="PROSITE" id="PS51746">
    <property type="entry name" value="PPM_2"/>
    <property type="match status" value="1"/>
</dbReference>
<dbReference type="InterPro" id="IPR036457">
    <property type="entry name" value="PPM-type-like_dom_sf"/>
</dbReference>